<accession>A0A1G6P9M0</accession>
<proteinExistence type="predicted"/>
<dbReference type="EMBL" id="FMZZ01000004">
    <property type="protein sequence ID" value="SDC76823.1"/>
    <property type="molecule type" value="Genomic_DNA"/>
</dbReference>
<evidence type="ECO:0000259" key="5">
    <source>
        <dbReference type="Pfam" id="PF00733"/>
    </source>
</evidence>
<evidence type="ECO:0000256" key="1">
    <source>
        <dbReference type="ARBA" id="ARBA00005187"/>
    </source>
</evidence>
<evidence type="ECO:0000256" key="3">
    <source>
        <dbReference type="ARBA" id="ARBA00022888"/>
    </source>
</evidence>
<dbReference type="Pfam" id="PF00733">
    <property type="entry name" value="Asn_synthase"/>
    <property type="match status" value="1"/>
</dbReference>
<dbReference type="PANTHER" id="PTHR43284:SF1">
    <property type="entry name" value="ASPARAGINE SYNTHETASE"/>
    <property type="match status" value="1"/>
</dbReference>
<reference evidence="7" key="1">
    <citation type="submission" date="2016-10" db="EMBL/GenBank/DDBJ databases">
        <authorList>
            <person name="Varghese N."/>
            <person name="Submissions S."/>
        </authorList>
    </citation>
    <scope>NUCLEOTIDE SEQUENCE [LARGE SCALE GENOMIC DNA]</scope>
    <source>
        <strain evidence="7">IBRC-M 10403</strain>
    </source>
</reference>
<organism evidence="6 7">
    <name type="scientific">Actinokineospora iranica</name>
    <dbReference type="NCBI Taxonomy" id="1271860"/>
    <lineage>
        <taxon>Bacteria</taxon>
        <taxon>Bacillati</taxon>
        <taxon>Actinomycetota</taxon>
        <taxon>Actinomycetes</taxon>
        <taxon>Pseudonocardiales</taxon>
        <taxon>Pseudonocardiaceae</taxon>
        <taxon>Actinokineospora</taxon>
    </lineage>
</organism>
<name>A0A1G6P9M0_9PSEU</name>
<keyword evidence="7" id="KW-1185">Reference proteome</keyword>
<sequence>MFKFCLHQTQPQHPWQWTVDCWSDGISTIQPFPHPMLEHISMTDGQSTFFVVRERIDAGSPLDARQTSKIADTRTYQQSLAEIRASALDFTLIECNPDLPFRITVGLWGTAPLYLTDAGGRLHGSWSLPDLREHFNLDALEERVVTRILTVRHRYARETLFSGVYQLTERAYATFDEVGLAIHYPEPARHARPRELREGVDAAEIYRQTLSDAVHERRFNPKETAVELSGGIDSANIAATLAEEHHGQVLSYALLIGGEAGEQQVRRRAEMLTRFGFPDLTVDALPLAPLNPTGQRARGELIDPMGEPYHEAVGKILARARQQGVRTVFTGDGGDELLSLRGDEWAEVGRVPGRYADNVELPAWLGPRALDVIDSIEENVAPPSTINHSTLRGFALRSPQFLDAGLWPVSPFCSPRLIRFAEQLPVRWRHDKYVARERLARLSFSPEVVRPPKRENFRHVMEHGLRHYGMPLLETLLPDSITVDLGFVDGDALRREHQRVNDGGPIATMLFAVISLELALRALTTSRDYGKDSLCM</sequence>
<dbReference type="InterPro" id="IPR051786">
    <property type="entry name" value="ASN_synthetase/amidase"/>
</dbReference>
<dbReference type="GO" id="GO:0006529">
    <property type="term" value="P:asparagine biosynthetic process"/>
    <property type="evidence" value="ECO:0007669"/>
    <property type="project" value="UniProtKB-KW"/>
</dbReference>
<dbReference type="OrthoDB" id="5933081at2"/>
<evidence type="ECO:0000313" key="6">
    <source>
        <dbReference type="EMBL" id="SDC76823.1"/>
    </source>
</evidence>
<dbReference type="Gene3D" id="3.40.50.620">
    <property type="entry name" value="HUPs"/>
    <property type="match status" value="1"/>
</dbReference>
<dbReference type="InterPro" id="IPR014729">
    <property type="entry name" value="Rossmann-like_a/b/a_fold"/>
</dbReference>
<dbReference type="Proteomes" id="UP000199501">
    <property type="component" value="Unassembled WGS sequence"/>
</dbReference>
<gene>
    <name evidence="6" type="ORF">SAMN05216174_104188</name>
</gene>
<dbReference type="AlphaFoldDB" id="A0A1G6P9M0"/>
<dbReference type="InterPro" id="IPR001962">
    <property type="entry name" value="Asn_synthase"/>
</dbReference>
<evidence type="ECO:0000313" key="7">
    <source>
        <dbReference type="Proteomes" id="UP000199501"/>
    </source>
</evidence>
<evidence type="ECO:0000256" key="4">
    <source>
        <dbReference type="ARBA" id="ARBA00048741"/>
    </source>
</evidence>
<comment type="pathway">
    <text evidence="1">Amino-acid biosynthesis; L-asparagine biosynthesis; L-asparagine from L-aspartate (L-Gln route): step 1/1.</text>
</comment>
<dbReference type="PANTHER" id="PTHR43284">
    <property type="entry name" value="ASPARAGINE SYNTHETASE (GLUTAMINE-HYDROLYZING)"/>
    <property type="match status" value="1"/>
</dbReference>
<dbReference type="STRING" id="1271860.SAMN05216174_104188"/>
<feature type="domain" description="Asparagine synthetase" evidence="5">
    <location>
        <begin position="207"/>
        <end position="338"/>
    </location>
</feature>
<dbReference type="SUPFAM" id="SSF52402">
    <property type="entry name" value="Adenine nucleotide alpha hydrolases-like"/>
    <property type="match status" value="1"/>
</dbReference>
<dbReference type="EC" id="6.3.5.4" evidence="2"/>
<evidence type="ECO:0000256" key="2">
    <source>
        <dbReference type="ARBA" id="ARBA00012737"/>
    </source>
</evidence>
<dbReference type="GO" id="GO:0004066">
    <property type="term" value="F:asparagine synthase (glutamine-hydrolyzing) activity"/>
    <property type="evidence" value="ECO:0007669"/>
    <property type="project" value="UniProtKB-EC"/>
</dbReference>
<keyword evidence="3" id="KW-0028">Amino-acid biosynthesis</keyword>
<protein>
    <recommendedName>
        <fullName evidence="2">asparagine synthase (glutamine-hydrolyzing)</fullName>
        <ecNumber evidence="2">6.3.5.4</ecNumber>
    </recommendedName>
</protein>
<keyword evidence="3" id="KW-0061">Asparagine biosynthesis</keyword>
<dbReference type="RefSeq" id="WP_139190603.1">
    <property type="nucleotide sequence ID" value="NZ_FMZZ01000004.1"/>
</dbReference>
<comment type="catalytic activity">
    <reaction evidence="4">
        <text>L-aspartate + L-glutamine + ATP + H2O = L-asparagine + L-glutamate + AMP + diphosphate + H(+)</text>
        <dbReference type="Rhea" id="RHEA:12228"/>
        <dbReference type="ChEBI" id="CHEBI:15377"/>
        <dbReference type="ChEBI" id="CHEBI:15378"/>
        <dbReference type="ChEBI" id="CHEBI:29985"/>
        <dbReference type="ChEBI" id="CHEBI:29991"/>
        <dbReference type="ChEBI" id="CHEBI:30616"/>
        <dbReference type="ChEBI" id="CHEBI:33019"/>
        <dbReference type="ChEBI" id="CHEBI:58048"/>
        <dbReference type="ChEBI" id="CHEBI:58359"/>
        <dbReference type="ChEBI" id="CHEBI:456215"/>
        <dbReference type="EC" id="6.3.5.4"/>
    </reaction>
</comment>